<evidence type="ECO:0000256" key="4">
    <source>
        <dbReference type="ARBA" id="ARBA00022786"/>
    </source>
</evidence>
<dbReference type="InterPro" id="IPR035985">
    <property type="entry name" value="Ubiquitin-activating_enz"/>
</dbReference>
<dbReference type="OrthoDB" id="412647at2759"/>
<feature type="region of interest" description="Disordered" evidence="9">
    <location>
        <begin position="187"/>
        <end position="206"/>
    </location>
</feature>
<dbReference type="AlphaFoldDB" id="A0A7M6DL81"/>
<dbReference type="InterPro" id="IPR000011">
    <property type="entry name" value="UBQ/SUMO-activ_enz_E1-like"/>
</dbReference>
<keyword evidence="5" id="KW-0539">Nucleus</keyword>
<name>A0A7M6DL81_9CNID</name>
<dbReference type="PANTHER" id="PTHR10953:SF162">
    <property type="entry name" value="SUMO-ACTIVATING ENZYME SUBUNIT 1"/>
    <property type="match status" value="1"/>
</dbReference>
<evidence type="ECO:0000256" key="1">
    <source>
        <dbReference type="ARBA" id="ARBA00004123"/>
    </source>
</evidence>
<keyword evidence="4" id="KW-0833">Ubl conjugation pathway</keyword>
<dbReference type="GO" id="GO:0019948">
    <property type="term" value="F:SUMO activating enzyme activity"/>
    <property type="evidence" value="ECO:0007669"/>
    <property type="project" value="TreeGrafter"/>
</dbReference>
<accession>A0A7M6DL81</accession>
<dbReference type="PANTHER" id="PTHR10953">
    <property type="entry name" value="UBIQUITIN-ACTIVATING ENZYME E1"/>
    <property type="match status" value="1"/>
</dbReference>
<protein>
    <recommendedName>
        <fullName evidence="7">SUMO-activating enzyme subunit 1</fullName>
    </recommendedName>
    <alternativeName>
        <fullName evidence="8">Ubiquitin-like 1-activating enzyme E1A</fullName>
    </alternativeName>
</protein>
<dbReference type="EnsemblMetazoa" id="CLYHEMT014691.1">
    <property type="protein sequence ID" value="CLYHEMP014691.1"/>
    <property type="gene ID" value="CLYHEMG014691"/>
</dbReference>
<dbReference type="FunFam" id="3.40.50.720:FF:000744">
    <property type="entry name" value="Smt3 activating enzyme 1"/>
    <property type="match status" value="1"/>
</dbReference>
<dbReference type="PRINTS" id="PR01849">
    <property type="entry name" value="UBIQUITINACT"/>
</dbReference>
<comment type="subcellular location">
    <subcellularLocation>
        <location evidence="1">Nucleus</location>
    </subcellularLocation>
</comment>
<evidence type="ECO:0000256" key="5">
    <source>
        <dbReference type="ARBA" id="ARBA00023242"/>
    </source>
</evidence>
<dbReference type="Pfam" id="PF00899">
    <property type="entry name" value="ThiF"/>
    <property type="match status" value="1"/>
</dbReference>
<evidence type="ECO:0000256" key="8">
    <source>
        <dbReference type="ARBA" id="ARBA00044354"/>
    </source>
</evidence>
<evidence type="ECO:0000256" key="6">
    <source>
        <dbReference type="ARBA" id="ARBA00026003"/>
    </source>
</evidence>
<dbReference type="GeneID" id="136803242"/>
<evidence type="ECO:0000256" key="2">
    <source>
        <dbReference type="ARBA" id="ARBA00004718"/>
    </source>
</evidence>
<dbReference type="InterPro" id="IPR045886">
    <property type="entry name" value="ThiF/MoeB/HesA"/>
</dbReference>
<dbReference type="GO" id="GO:0005737">
    <property type="term" value="C:cytoplasm"/>
    <property type="evidence" value="ECO:0007669"/>
    <property type="project" value="TreeGrafter"/>
</dbReference>
<dbReference type="RefSeq" id="XP_066916068.1">
    <property type="nucleotide sequence ID" value="XM_067059967.1"/>
</dbReference>
<reference evidence="11" key="1">
    <citation type="submission" date="2021-01" db="UniProtKB">
        <authorList>
            <consortium name="EnsemblMetazoa"/>
        </authorList>
    </citation>
    <scope>IDENTIFICATION</scope>
</reference>
<evidence type="ECO:0000256" key="9">
    <source>
        <dbReference type="SAM" id="MobiDB-lite"/>
    </source>
</evidence>
<keyword evidence="12" id="KW-1185">Reference proteome</keyword>
<evidence type="ECO:0000313" key="12">
    <source>
        <dbReference type="Proteomes" id="UP000594262"/>
    </source>
</evidence>
<comment type="pathway">
    <text evidence="2">Protein modification; protein sumoylation.</text>
</comment>
<feature type="compositionally biased region" description="Basic and acidic residues" evidence="9">
    <location>
        <begin position="187"/>
        <end position="198"/>
    </location>
</feature>
<evidence type="ECO:0000256" key="3">
    <source>
        <dbReference type="ARBA" id="ARBA00005673"/>
    </source>
</evidence>
<evidence type="ECO:0000256" key="7">
    <source>
        <dbReference type="ARBA" id="ARBA00044187"/>
    </source>
</evidence>
<dbReference type="GO" id="GO:0016925">
    <property type="term" value="P:protein sumoylation"/>
    <property type="evidence" value="ECO:0007669"/>
    <property type="project" value="TreeGrafter"/>
</dbReference>
<dbReference type="CDD" id="cd01492">
    <property type="entry name" value="Aos1_SUMO"/>
    <property type="match status" value="1"/>
</dbReference>
<feature type="domain" description="THIF-type NAD/FAD binding fold" evidence="10">
    <location>
        <begin position="20"/>
        <end position="348"/>
    </location>
</feature>
<comment type="similarity">
    <text evidence="3">Belongs to the ubiquitin-activating E1 family.</text>
</comment>
<evidence type="ECO:0000313" key="11">
    <source>
        <dbReference type="EnsemblMetazoa" id="CLYHEMP014691.1"/>
    </source>
</evidence>
<dbReference type="Gene3D" id="3.40.50.720">
    <property type="entry name" value="NAD(P)-binding Rossmann-like Domain"/>
    <property type="match status" value="1"/>
</dbReference>
<proteinExistence type="inferred from homology"/>
<organism evidence="11 12">
    <name type="scientific">Clytia hemisphaerica</name>
    <dbReference type="NCBI Taxonomy" id="252671"/>
    <lineage>
        <taxon>Eukaryota</taxon>
        <taxon>Metazoa</taxon>
        <taxon>Cnidaria</taxon>
        <taxon>Hydrozoa</taxon>
        <taxon>Hydroidolina</taxon>
        <taxon>Leptothecata</taxon>
        <taxon>Obeliida</taxon>
        <taxon>Clytiidae</taxon>
        <taxon>Clytia</taxon>
    </lineage>
</organism>
<dbReference type="InterPro" id="IPR000594">
    <property type="entry name" value="ThiF_NAD_FAD-bd"/>
</dbReference>
<dbReference type="Proteomes" id="UP000594262">
    <property type="component" value="Unplaced"/>
</dbReference>
<comment type="subunit">
    <text evidence="6">Heterodimer of SAE1 and UBA2/SAE2. The heterodimer corresponds to the two domains that are encoded on a single polypeptide chain in ubiquitin-activating enzyme E1. Interacts with UBE2I.</text>
</comment>
<evidence type="ECO:0000259" key="10">
    <source>
        <dbReference type="Pfam" id="PF00899"/>
    </source>
</evidence>
<dbReference type="SUPFAM" id="SSF69572">
    <property type="entry name" value="Activating enzymes of the ubiquitin-like proteins"/>
    <property type="match status" value="1"/>
</dbReference>
<sequence>MVGSSSEESAKLTAEEAAVYDRQIRLWGVEAQQRLRKARILLVGMSSLGNEVCKNILLAGIKHLTILDDKTLTEKDFEQQFFSGQEDVGKNRAEASLARSNDLNPMVDIVADRENVKEKNEEFYKNFDVVCICDCPVETQIKVNEICHRLGIKFLCGQVYGYYGYMFQDLGCHKYMEEVVKKAEIKKNAEDHDGPSEQKKKKMEQTETEYEEKLSEFCTLGEALKVSVFENIKSERQAKQVSKTYLVMKVLMEYEKQFGELPQNMESNSKLQQLLDVRSEVFDQMNIDGEFLPDDFASFCVGQLFPVCPIVGGVMSQEIIKAVSGKDAPHNNFFFYDGVSTSGVVQKITNISNVKPTEPTKEQKNNLISTSNKAPVEEIIL</sequence>
<dbReference type="GO" id="GO:0031510">
    <property type="term" value="C:SUMO activating enzyme complex"/>
    <property type="evidence" value="ECO:0007669"/>
    <property type="project" value="TreeGrafter"/>
</dbReference>